<reference evidence="2" key="1">
    <citation type="submission" date="2021-11" db="EMBL/GenBank/DDBJ databases">
        <title>Description of a new species Pelosinus isolated from the bottom sediments of Lake Baikal.</title>
        <authorList>
            <person name="Zakharyuk A."/>
        </authorList>
    </citation>
    <scope>NUCLEOTIDE SEQUENCE</scope>
    <source>
        <strain evidence="2">Bkl1</strain>
    </source>
</reference>
<feature type="transmembrane region" description="Helical" evidence="1">
    <location>
        <begin position="15"/>
        <end position="34"/>
    </location>
</feature>
<comment type="caution">
    <text evidence="2">The sequence shown here is derived from an EMBL/GenBank/DDBJ whole genome shotgun (WGS) entry which is preliminary data.</text>
</comment>
<keyword evidence="1" id="KW-0812">Transmembrane</keyword>
<protein>
    <submittedName>
        <fullName evidence="2">Uncharacterized protein</fullName>
    </submittedName>
</protein>
<evidence type="ECO:0000313" key="3">
    <source>
        <dbReference type="Proteomes" id="UP001165492"/>
    </source>
</evidence>
<keyword evidence="3" id="KW-1185">Reference proteome</keyword>
<accession>A0ABS8HQP9</accession>
<evidence type="ECO:0000256" key="1">
    <source>
        <dbReference type="SAM" id="Phobius"/>
    </source>
</evidence>
<name>A0ABS8HQP9_9FIRM</name>
<proteinExistence type="predicted"/>
<evidence type="ECO:0000313" key="2">
    <source>
        <dbReference type="EMBL" id="MCC5465496.1"/>
    </source>
</evidence>
<keyword evidence="1" id="KW-0472">Membrane</keyword>
<organism evidence="2 3">
    <name type="scientific">Pelosinus baikalensis</name>
    <dbReference type="NCBI Taxonomy" id="2892015"/>
    <lineage>
        <taxon>Bacteria</taxon>
        <taxon>Bacillati</taxon>
        <taxon>Bacillota</taxon>
        <taxon>Negativicutes</taxon>
        <taxon>Selenomonadales</taxon>
        <taxon>Sporomusaceae</taxon>
        <taxon>Pelosinus</taxon>
    </lineage>
</organism>
<dbReference type="EMBL" id="JAJHJB010000009">
    <property type="protein sequence ID" value="MCC5465496.1"/>
    <property type="molecule type" value="Genomic_DNA"/>
</dbReference>
<dbReference type="Proteomes" id="UP001165492">
    <property type="component" value="Unassembled WGS sequence"/>
</dbReference>
<keyword evidence="1" id="KW-1133">Transmembrane helix</keyword>
<sequence>MRLLIAWRNLLAKPVQSGLTVLIVAATIAMLAWLELRNLLTSLSGPKAAQISLS</sequence>
<gene>
    <name evidence="2" type="ORF">LMF89_08990</name>
</gene>
<dbReference type="RefSeq" id="WP_229534739.1">
    <property type="nucleotide sequence ID" value="NZ_JAJHJB010000009.1"/>
</dbReference>